<evidence type="ECO:0000313" key="5">
    <source>
        <dbReference type="EMBL" id="MDQ0674011.1"/>
    </source>
</evidence>
<keyword evidence="6" id="KW-1185">Reference proteome</keyword>
<evidence type="ECO:0000259" key="3">
    <source>
        <dbReference type="Pfam" id="PF00534"/>
    </source>
</evidence>
<comment type="caution">
    <text evidence="5">The sequence shown here is derived from an EMBL/GenBank/DDBJ whole genome shotgun (WGS) entry which is preliminary data.</text>
</comment>
<evidence type="ECO:0000259" key="4">
    <source>
        <dbReference type="Pfam" id="PF13579"/>
    </source>
</evidence>
<dbReference type="SUPFAM" id="SSF53756">
    <property type="entry name" value="UDP-Glycosyltransferase/glycogen phosphorylase"/>
    <property type="match status" value="1"/>
</dbReference>
<organism evidence="5 6">
    <name type="scientific">Pseudarthrobacter siccitolerans</name>
    <dbReference type="NCBI Taxonomy" id="861266"/>
    <lineage>
        <taxon>Bacteria</taxon>
        <taxon>Bacillati</taxon>
        <taxon>Actinomycetota</taxon>
        <taxon>Actinomycetes</taxon>
        <taxon>Micrococcales</taxon>
        <taxon>Micrococcaceae</taxon>
        <taxon>Pseudarthrobacter</taxon>
    </lineage>
</organism>
<feature type="domain" description="Glycosyltransferase subfamily 4-like N-terminal" evidence="4">
    <location>
        <begin position="19"/>
        <end position="172"/>
    </location>
</feature>
<keyword evidence="2" id="KW-0808">Transferase</keyword>
<dbReference type="PANTHER" id="PTHR12526">
    <property type="entry name" value="GLYCOSYLTRANSFERASE"/>
    <property type="match status" value="1"/>
</dbReference>
<accession>A0ABU0PJ74</accession>
<dbReference type="PANTHER" id="PTHR12526:SF637">
    <property type="entry name" value="GLYCOSYLTRANSFERASE EPSF-RELATED"/>
    <property type="match status" value="1"/>
</dbReference>
<protein>
    <submittedName>
        <fullName evidence="5">Glycosyltransferase involved in cell wall biosynthesis</fullName>
    </submittedName>
</protein>
<sequence>MPLKIIQVATLISPDASYGGPVTVALNQCRELLAKGHDVTLLAAASGFEQPFPTEIQGVPVKLFPARQVLPKVGFAGIAAPSMLAWLQRHAHLADVIHVHMARDFVTLPAALLAVQKKTPLYLQCHGMIDPSNKVLAQPLDLLLTRPILRRARGIFYLTPTERSALASVAGPTLPLRKLANGVPHSNVKPRRDDSEPEVLFLARLHKRKRPLLFVDAASELNRNYPRVKFALVGPDEGEGAEVAHRCSSIANTSWEGPLDSDSTLERMSRSSLYVLPSVDEPFPMSVLEAMSVGLPVIITESCGLAPAVASARAGLVVDENRASLVAAIDRLLRRPELMRELGANGRELVRTEYTMESIARELEDAYSRSSSAAGA</sequence>
<feature type="domain" description="Glycosyl transferase family 1" evidence="3">
    <location>
        <begin position="189"/>
        <end position="348"/>
    </location>
</feature>
<dbReference type="Pfam" id="PF13579">
    <property type="entry name" value="Glyco_trans_4_4"/>
    <property type="match status" value="1"/>
</dbReference>
<dbReference type="InterPro" id="IPR001296">
    <property type="entry name" value="Glyco_trans_1"/>
</dbReference>
<keyword evidence="1" id="KW-0328">Glycosyltransferase</keyword>
<evidence type="ECO:0000256" key="1">
    <source>
        <dbReference type="ARBA" id="ARBA00022676"/>
    </source>
</evidence>
<dbReference type="Gene3D" id="3.40.50.2000">
    <property type="entry name" value="Glycogen Phosphorylase B"/>
    <property type="match status" value="2"/>
</dbReference>
<gene>
    <name evidence="5" type="ORF">QFZ36_001572</name>
</gene>
<dbReference type="Pfam" id="PF00534">
    <property type="entry name" value="Glycos_transf_1"/>
    <property type="match status" value="1"/>
</dbReference>
<reference evidence="5 6" key="1">
    <citation type="submission" date="2023-07" db="EMBL/GenBank/DDBJ databases">
        <title>Comparative genomics of wheat-associated soil bacteria to identify genetic determinants of phenazine resistance.</title>
        <authorList>
            <person name="Mouncey N."/>
        </authorList>
    </citation>
    <scope>NUCLEOTIDE SEQUENCE [LARGE SCALE GENOMIC DNA]</scope>
    <source>
        <strain evidence="5 6">W1I3</strain>
    </source>
</reference>
<evidence type="ECO:0000256" key="2">
    <source>
        <dbReference type="ARBA" id="ARBA00022679"/>
    </source>
</evidence>
<dbReference type="EMBL" id="JAUSXB010000001">
    <property type="protein sequence ID" value="MDQ0674011.1"/>
    <property type="molecule type" value="Genomic_DNA"/>
</dbReference>
<evidence type="ECO:0000313" key="6">
    <source>
        <dbReference type="Proteomes" id="UP001236806"/>
    </source>
</evidence>
<dbReference type="Proteomes" id="UP001236806">
    <property type="component" value="Unassembled WGS sequence"/>
</dbReference>
<name>A0ABU0PJ74_9MICC</name>
<dbReference type="InterPro" id="IPR028098">
    <property type="entry name" value="Glyco_trans_4-like_N"/>
</dbReference>
<proteinExistence type="predicted"/>